<dbReference type="InterPro" id="IPR054832">
    <property type="entry name" value="transpos_IS91"/>
</dbReference>
<dbReference type="GO" id="GO:0004803">
    <property type="term" value="F:transposase activity"/>
    <property type="evidence" value="ECO:0007669"/>
    <property type="project" value="InterPro"/>
</dbReference>
<dbReference type="Pfam" id="PF14319">
    <property type="entry name" value="Zn_Tnp_IS91"/>
    <property type="match status" value="1"/>
</dbReference>
<accession>E6QW28</accession>
<dbReference type="Pfam" id="PF04986">
    <property type="entry name" value="Y2_Tnp"/>
    <property type="match status" value="1"/>
</dbReference>
<dbReference type="PANTHER" id="PTHR37023">
    <property type="entry name" value="TRANSPOSASE"/>
    <property type="match status" value="1"/>
</dbReference>
<feature type="domain" description="Transposase IS801/IS1294" evidence="1">
    <location>
        <begin position="140"/>
        <end position="302"/>
    </location>
</feature>
<evidence type="ECO:0000259" key="1">
    <source>
        <dbReference type="Pfam" id="PF04986"/>
    </source>
</evidence>
<dbReference type="EMBL" id="CABR01000144">
    <property type="protein sequence ID" value="CBI11451.1"/>
    <property type="molecule type" value="Genomic_DNA"/>
</dbReference>
<comment type="caution">
    <text evidence="3">The sequence shown here is derived from an EMBL/GenBank/DDBJ whole genome shotgun (WGS) entry which is preliminary data.</text>
</comment>
<dbReference type="NCBIfam" id="NF033538">
    <property type="entry name" value="transpos_IS91"/>
    <property type="match status" value="1"/>
</dbReference>
<dbReference type="AlphaFoldDB" id="E6QW28"/>
<organism evidence="3">
    <name type="scientific">mine drainage metagenome</name>
    <dbReference type="NCBI Taxonomy" id="410659"/>
    <lineage>
        <taxon>unclassified sequences</taxon>
        <taxon>metagenomes</taxon>
        <taxon>ecological metagenomes</taxon>
    </lineage>
</organism>
<reference evidence="3" key="1">
    <citation type="submission" date="2009-10" db="EMBL/GenBank/DDBJ databases">
        <title>Diversity of trophic interactions inside an arsenic-rich microbial ecosystem.</title>
        <authorList>
            <person name="Bertin P.N."/>
            <person name="Heinrich-Salmeron A."/>
            <person name="Pelletier E."/>
            <person name="Goulhen-Chollet F."/>
            <person name="Arsene-Ploetze F."/>
            <person name="Gallien S."/>
            <person name="Calteau A."/>
            <person name="Vallenet D."/>
            <person name="Casiot C."/>
            <person name="Chane-Woon-Ming B."/>
            <person name="Giloteaux L."/>
            <person name="Barakat M."/>
            <person name="Bonnefoy V."/>
            <person name="Bruneel O."/>
            <person name="Chandler M."/>
            <person name="Cleiss J."/>
            <person name="Duran R."/>
            <person name="Elbaz-Poulichet F."/>
            <person name="Fonknechten N."/>
            <person name="Lauga B."/>
            <person name="Mornico D."/>
            <person name="Ortet P."/>
            <person name="Schaeffer C."/>
            <person name="Siguier P."/>
            <person name="Alexander Thil Smith A."/>
            <person name="Van Dorsselaer A."/>
            <person name="Weissenbach J."/>
            <person name="Medigue C."/>
            <person name="Le Paslier D."/>
        </authorList>
    </citation>
    <scope>NUCLEOTIDE SEQUENCE</scope>
</reference>
<protein>
    <submittedName>
        <fullName evidence="3">Transposase of ISCARN110, IS91 family</fullName>
    </submittedName>
</protein>
<dbReference type="SUPFAM" id="SSF55464">
    <property type="entry name" value="Origin of replication-binding domain, RBD-like"/>
    <property type="match status" value="1"/>
</dbReference>
<evidence type="ECO:0000313" key="3">
    <source>
        <dbReference type="EMBL" id="CBI11451.1"/>
    </source>
</evidence>
<evidence type="ECO:0000259" key="2">
    <source>
        <dbReference type="Pfam" id="PF14319"/>
    </source>
</evidence>
<dbReference type="GO" id="GO:0006313">
    <property type="term" value="P:DNA transposition"/>
    <property type="evidence" value="ECO:0007669"/>
    <property type="project" value="InterPro"/>
</dbReference>
<dbReference type="InterPro" id="IPR007069">
    <property type="entry name" value="Transposase_32"/>
</dbReference>
<feature type="domain" description="Transposase zinc-binding" evidence="2">
    <location>
        <begin position="8"/>
        <end position="98"/>
    </location>
</feature>
<sequence>MIRLAHIVETYATELIAQQGHRLLPSQLAALSAFQLCRSSMSPRMELACDGCTEQSYLPHSCGHRNCPHCQAHESQRWIDQQLQKLVPGKYFMVTFTLPAQFRALAWQHQRVMYELITRSAWETVNTFSQNDRKLRGTTGAVTVLHTHSRRLDYHPHAHLVMPAAAFDNKQRRWRNKDGGYLFDHKALAKVFRAKMLAGIKQAGLKLPDAYPTEWVVDCKDVGSGHQALVYLGRYLYRGVIQEKDILSHDNGRVTFRYQNSETKRSERRSVSGVEFLRLILQHILPKGYRRARNFGFLHPNSKLIPLVQLLKRVVLPPPQPRPAIRCKCCGGTMKIVRTRIKTFTQRSRTSASNRETAM</sequence>
<dbReference type="InterPro" id="IPR026889">
    <property type="entry name" value="Zn_Tnp"/>
</dbReference>
<name>E6QW28_9ZZZZ</name>
<dbReference type="GO" id="GO:0003677">
    <property type="term" value="F:DNA binding"/>
    <property type="evidence" value="ECO:0007669"/>
    <property type="project" value="InterPro"/>
</dbReference>
<gene>
    <name evidence="3" type="ORF">CARN7_2280</name>
</gene>
<dbReference type="PANTHER" id="PTHR37023:SF1">
    <property type="entry name" value="ISSOD25 TRANSPOSASE TNPA_ISSOD25"/>
    <property type="match status" value="1"/>
</dbReference>
<proteinExistence type="predicted"/>